<dbReference type="AlphaFoldDB" id="A0A423DUC1"/>
<comment type="caution">
    <text evidence="2">The sequence shown here is derived from an EMBL/GenBank/DDBJ whole genome shotgun (WGS) entry which is preliminary data.</text>
</comment>
<evidence type="ECO:0000256" key="1">
    <source>
        <dbReference type="SAM" id="SignalP"/>
    </source>
</evidence>
<reference evidence="2 3" key="1">
    <citation type="submission" date="2016-10" db="EMBL/GenBank/DDBJ databases">
        <title>Comparative genome analysis of multiple Pseudomonas spp. focuses on biocontrol and plant growth promoting traits.</title>
        <authorList>
            <person name="Tao X.-Y."/>
            <person name="Taylor C.G."/>
        </authorList>
    </citation>
    <scope>NUCLEOTIDE SEQUENCE [LARGE SCALE GENOMIC DNA]</scope>
    <source>
        <strain evidence="2 3">15D11</strain>
    </source>
</reference>
<accession>A0A423DUC1</accession>
<gene>
    <name evidence="2" type="ORF">BHU25_09380</name>
</gene>
<dbReference type="Proteomes" id="UP000285286">
    <property type="component" value="Unassembled WGS sequence"/>
</dbReference>
<keyword evidence="1" id="KW-0732">Signal</keyword>
<keyword evidence="3" id="KW-1185">Reference proteome</keyword>
<feature type="chain" id="PRO_5019445568" evidence="1">
    <location>
        <begin position="24"/>
        <end position="100"/>
    </location>
</feature>
<protein>
    <submittedName>
        <fullName evidence="2">Uncharacterized protein</fullName>
    </submittedName>
</protein>
<evidence type="ECO:0000313" key="2">
    <source>
        <dbReference type="EMBL" id="ROL75599.1"/>
    </source>
</evidence>
<proteinExistence type="predicted"/>
<feature type="signal peptide" evidence="1">
    <location>
        <begin position="1"/>
        <end position="23"/>
    </location>
</feature>
<organism evidence="2 3">
    <name type="scientific">Pseudomonas vranovensis</name>
    <dbReference type="NCBI Taxonomy" id="321661"/>
    <lineage>
        <taxon>Bacteria</taxon>
        <taxon>Pseudomonadati</taxon>
        <taxon>Pseudomonadota</taxon>
        <taxon>Gammaproteobacteria</taxon>
        <taxon>Pseudomonadales</taxon>
        <taxon>Pseudomonadaceae</taxon>
        <taxon>Pseudomonas</taxon>
    </lineage>
</organism>
<evidence type="ECO:0000313" key="3">
    <source>
        <dbReference type="Proteomes" id="UP000285286"/>
    </source>
</evidence>
<name>A0A423DUC1_9PSED</name>
<dbReference type="EMBL" id="MOAM01000015">
    <property type="protein sequence ID" value="ROL75599.1"/>
    <property type="molecule type" value="Genomic_DNA"/>
</dbReference>
<sequence>MRLQSLLALAAASALLLPLGAHAGKLPGNYQSTCVAQAQKQGLAQDKAEQHCKCAGDVLQKNLSDKEMKDLDSLEDGVDAAVMERAQKNIAEVCGPKNPK</sequence>